<dbReference type="AlphaFoldDB" id="A0A7C0Y3I2"/>
<reference evidence="4" key="1">
    <citation type="journal article" date="2020" name="mSystems">
        <title>Genome- and Community-Level Interaction Insights into Carbon Utilization and Element Cycling Functions of Hydrothermarchaeota in Hydrothermal Sediment.</title>
        <authorList>
            <person name="Zhou Z."/>
            <person name="Liu Y."/>
            <person name="Xu W."/>
            <person name="Pan J."/>
            <person name="Luo Z.H."/>
            <person name="Li M."/>
        </authorList>
    </citation>
    <scope>NUCLEOTIDE SEQUENCE [LARGE SCALE GENOMIC DNA]</scope>
    <source>
        <strain evidence="4">HyVt-151</strain>
    </source>
</reference>
<sequence length="169" mass="19340">MSLSSRDIPFPKKIPLSLITIRPATLFDLSEVMRIERQSFREQYPRGLFLTFLEANPETFLVAEYNGRIVGYVMGYLRPDMEGHVMSIAVDPLYRGNGIGKALMEVVIDRLIKRGARYIGLEVRVSNERAIKLYEKLGFKKMKIIKGYYSDGEDAYYMVLTPDAWGGKS</sequence>
<comment type="caution">
    <text evidence="4">The sequence shown here is derived from an EMBL/GenBank/DDBJ whole genome shotgun (WGS) entry which is preliminary data.</text>
</comment>
<name>A0A7C0Y3I2_THELI</name>
<keyword evidence="2" id="KW-0012">Acyltransferase</keyword>
<dbReference type="PANTHER" id="PTHR23091:SF4">
    <property type="entry name" value="N-TERMINAL AMINO-ACID N(ALPHA)-ACETYLTRANSFERASE NATA"/>
    <property type="match status" value="1"/>
</dbReference>
<dbReference type="InterPro" id="IPR000182">
    <property type="entry name" value="GNAT_dom"/>
</dbReference>
<dbReference type="Gene3D" id="3.40.630.30">
    <property type="match status" value="1"/>
</dbReference>
<dbReference type="InterPro" id="IPR045047">
    <property type="entry name" value="Ard1-like"/>
</dbReference>
<evidence type="ECO:0000256" key="1">
    <source>
        <dbReference type="ARBA" id="ARBA00022679"/>
    </source>
</evidence>
<dbReference type="NCBIfam" id="TIGR01575">
    <property type="entry name" value="rimI"/>
    <property type="match status" value="1"/>
</dbReference>
<dbReference type="Proteomes" id="UP000886210">
    <property type="component" value="Unassembled WGS sequence"/>
</dbReference>
<dbReference type="PANTHER" id="PTHR23091">
    <property type="entry name" value="N-TERMINAL ACETYLTRANSFERASE"/>
    <property type="match status" value="1"/>
</dbReference>
<evidence type="ECO:0000256" key="2">
    <source>
        <dbReference type="ARBA" id="ARBA00023315"/>
    </source>
</evidence>
<dbReference type="SUPFAM" id="SSF55729">
    <property type="entry name" value="Acyl-CoA N-acyltransferases (Nat)"/>
    <property type="match status" value="1"/>
</dbReference>
<proteinExistence type="predicted"/>
<evidence type="ECO:0000313" key="4">
    <source>
        <dbReference type="EMBL" id="HDD31623.1"/>
    </source>
</evidence>
<dbReference type="CDD" id="cd04301">
    <property type="entry name" value="NAT_SF"/>
    <property type="match status" value="1"/>
</dbReference>
<dbReference type="InterPro" id="IPR016181">
    <property type="entry name" value="Acyl_CoA_acyltransferase"/>
</dbReference>
<dbReference type="Pfam" id="PF00583">
    <property type="entry name" value="Acetyltransf_1"/>
    <property type="match status" value="1"/>
</dbReference>
<dbReference type="GO" id="GO:0031415">
    <property type="term" value="C:NatA complex"/>
    <property type="evidence" value="ECO:0007669"/>
    <property type="project" value="InterPro"/>
</dbReference>
<evidence type="ECO:0000259" key="3">
    <source>
        <dbReference type="PROSITE" id="PS51186"/>
    </source>
</evidence>
<protein>
    <submittedName>
        <fullName evidence="4">Ribosomal-protein-alanine N-acetyltransferase</fullName>
    </submittedName>
</protein>
<dbReference type="GO" id="GO:0004596">
    <property type="term" value="F:protein-N-terminal amino-acid acetyltransferase activity"/>
    <property type="evidence" value="ECO:0007669"/>
    <property type="project" value="InterPro"/>
</dbReference>
<organism evidence="4">
    <name type="scientific">Thermococcus litoralis</name>
    <dbReference type="NCBI Taxonomy" id="2265"/>
    <lineage>
        <taxon>Archaea</taxon>
        <taxon>Methanobacteriati</taxon>
        <taxon>Methanobacteriota</taxon>
        <taxon>Thermococci</taxon>
        <taxon>Thermococcales</taxon>
        <taxon>Thermococcaceae</taxon>
        <taxon>Thermococcus</taxon>
    </lineage>
</organism>
<dbReference type="InterPro" id="IPR006464">
    <property type="entry name" value="AcTrfase_RimI/Ard1"/>
</dbReference>
<accession>A0A7C0Y3I2</accession>
<feature type="domain" description="N-acetyltransferase" evidence="3">
    <location>
        <begin position="19"/>
        <end position="163"/>
    </location>
</feature>
<dbReference type="EMBL" id="DQYG01000136">
    <property type="protein sequence ID" value="HDD31623.1"/>
    <property type="molecule type" value="Genomic_DNA"/>
</dbReference>
<keyword evidence="1" id="KW-0808">Transferase</keyword>
<dbReference type="PROSITE" id="PS51186">
    <property type="entry name" value="GNAT"/>
    <property type="match status" value="1"/>
</dbReference>
<gene>
    <name evidence="4" type="primary">rimI</name>
    <name evidence="4" type="ORF">ENF72_03230</name>
</gene>